<evidence type="ECO:0000313" key="4">
    <source>
        <dbReference type="Proteomes" id="UP000886824"/>
    </source>
</evidence>
<keyword evidence="1" id="KW-1133">Transmembrane helix</keyword>
<organism evidence="3 4">
    <name type="scientific">Candidatus Intestinimonas merdavium</name>
    <dbReference type="NCBI Taxonomy" id="2838622"/>
    <lineage>
        <taxon>Bacteria</taxon>
        <taxon>Bacillati</taxon>
        <taxon>Bacillota</taxon>
        <taxon>Clostridia</taxon>
        <taxon>Eubacteriales</taxon>
        <taxon>Intestinimonas</taxon>
    </lineage>
</organism>
<dbReference type="Pfam" id="PF14285">
    <property type="entry name" value="DUF4367"/>
    <property type="match status" value="1"/>
</dbReference>
<evidence type="ECO:0000313" key="3">
    <source>
        <dbReference type="EMBL" id="HIY74551.1"/>
    </source>
</evidence>
<dbReference type="Proteomes" id="UP000886824">
    <property type="component" value="Unassembled WGS sequence"/>
</dbReference>
<protein>
    <submittedName>
        <fullName evidence="3">DUF4367 domain-containing protein</fullName>
    </submittedName>
</protein>
<feature type="domain" description="DUF4367" evidence="2">
    <location>
        <begin position="306"/>
        <end position="419"/>
    </location>
</feature>
<gene>
    <name evidence="3" type="ORF">H9826_11390</name>
</gene>
<dbReference type="AlphaFoldDB" id="A0A9D1Z6W3"/>
<proteinExistence type="predicted"/>
<keyword evidence="1" id="KW-0812">Transmembrane</keyword>
<dbReference type="InterPro" id="IPR025377">
    <property type="entry name" value="DUF4367"/>
</dbReference>
<evidence type="ECO:0000259" key="2">
    <source>
        <dbReference type="Pfam" id="PF14285"/>
    </source>
</evidence>
<accession>A0A9D1Z6W3</accession>
<name>A0A9D1Z6W3_9FIRM</name>
<reference evidence="3" key="2">
    <citation type="submission" date="2021-04" db="EMBL/GenBank/DDBJ databases">
        <authorList>
            <person name="Gilroy R."/>
        </authorList>
    </citation>
    <scope>NUCLEOTIDE SEQUENCE</scope>
    <source>
        <strain evidence="3">CHK33-7979</strain>
    </source>
</reference>
<comment type="caution">
    <text evidence="3">The sequence shown here is derived from an EMBL/GenBank/DDBJ whole genome shotgun (WGS) entry which is preliminary data.</text>
</comment>
<reference evidence="3" key="1">
    <citation type="journal article" date="2021" name="PeerJ">
        <title>Extensive microbial diversity within the chicken gut microbiome revealed by metagenomics and culture.</title>
        <authorList>
            <person name="Gilroy R."/>
            <person name="Ravi A."/>
            <person name="Getino M."/>
            <person name="Pursley I."/>
            <person name="Horton D.L."/>
            <person name="Alikhan N.F."/>
            <person name="Baker D."/>
            <person name="Gharbi K."/>
            <person name="Hall N."/>
            <person name="Watson M."/>
            <person name="Adriaenssens E.M."/>
            <person name="Foster-Nyarko E."/>
            <person name="Jarju S."/>
            <person name="Secka A."/>
            <person name="Antonio M."/>
            <person name="Oren A."/>
            <person name="Chaudhuri R.R."/>
            <person name="La Ragione R."/>
            <person name="Hildebrand F."/>
            <person name="Pallen M.J."/>
        </authorList>
    </citation>
    <scope>NUCLEOTIDE SEQUENCE</scope>
    <source>
        <strain evidence="3">CHK33-7979</strain>
    </source>
</reference>
<sequence>MDKDEEKAAGAEEWTEALSDYLDGVTAEDFDPQAAEAWLARAEELDGAAASFDAAGAEAAFRARHGELFAAPASAGAGRPPLRLRRVLPRMAGVAAAVLVVALAAQGLGLDLFPHTTSWTRGELTFTTGTGETPPGEHYSHGQAALDAYDIRVPMLPTWNPAWEGEDIPGLEVTVTEEEDGTLVFTEDHRTQGGDGYTFVVRQHRGAKAAQAQVQGADNPDTRVYDFDGRSYYIMALGEDQYRITWAVDRYSGEIFGDMTLEQAQHFVRSTTEEDQWVYTAPDMSVPPKYDTIQAAMEAAGIDTAYAPTWLPEGFVPVESDIYVSEVGSWYSAYLFATDVAGERNLSLSFDLRTNPDGAGTTVYSKDDTPVVTFERGGITFYIICNGPWRSVAWMDGGLSGTISGNLTEEECRAMVDSIPRYQS</sequence>
<feature type="transmembrane region" description="Helical" evidence="1">
    <location>
        <begin position="87"/>
        <end position="108"/>
    </location>
</feature>
<keyword evidence="1" id="KW-0472">Membrane</keyword>
<evidence type="ECO:0000256" key="1">
    <source>
        <dbReference type="SAM" id="Phobius"/>
    </source>
</evidence>
<dbReference type="EMBL" id="DXCX01000123">
    <property type="protein sequence ID" value="HIY74551.1"/>
    <property type="molecule type" value="Genomic_DNA"/>
</dbReference>